<evidence type="ECO:0000256" key="1">
    <source>
        <dbReference type="ARBA" id="ARBA00004533"/>
    </source>
</evidence>
<reference evidence="11 12" key="1">
    <citation type="submission" date="2020-08" db="EMBL/GenBank/DDBJ databases">
        <title>Genomic Encyclopedia of Type Strains, Phase III (KMG-III): the genomes of soil and plant-associated and newly described type strains.</title>
        <authorList>
            <person name="Whitman W."/>
        </authorList>
    </citation>
    <scope>NUCLEOTIDE SEQUENCE [LARGE SCALE GENOMIC DNA]</scope>
    <source>
        <strain evidence="11 12">CECT 8571</strain>
    </source>
</reference>
<protein>
    <recommendedName>
        <fullName evidence="3">Type II secretion system protein N</fullName>
    </recommendedName>
    <alternativeName>
        <fullName evidence="10">General secretion pathway protein N</fullName>
    </alternativeName>
</protein>
<evidence type="ECO:0000256" key="7">
    <source>
        <dbReference type="ARBA" id="ARBA00022692"/>
    </source>
</evidence>
<keyword evidence="9" id="KW-0472">Membrane</keyword>
<evidence type="ECO:0000313" key="11">
    <source>
        <dbReference type="EMBL" id="MBB3169761.1"/>
    </source>
</evidence>
<dbReference type="Pfam" id="PF01203">
    <property type="entry name" value="T2SSN"/>
    <property type="match status" value="1"/>
</dbReference>
<comment type="subcellular location">
    <subcellularLocation>
        <location evidence="1">Cell inner membrane</location>
    </subcellularLocation>
</comment>
<dbReference type="GO" id="GO:0015628">
    <property type="term" value="P:protein secretion by the type II secretion system"/>
    <property type="evidence" value="ECO:0007669"/>
    <property type="project" value="InterPro"/>
</dbReference>
<keyword evidence="5" id="KW-1003">Cell membrane</keyword>
<dbReference type="GO" id="GO:0005886">
    <property type="term" value="C:plasma membrane"/>
    <property type="evidence" value="ECO:0007669"/>
    <property type="project" value="UniProtKB-SubCell"/>
</dbReference>
<keyword evidence="6" id="KW-0997">Cell inner membrane</keyword>
<keyword evidence="4" id="KW-0813">Transport</keyword>
<name>A0A839USS7_9GAMM</name>
<evidence type="ECO:0000256" key="5">
    <source>
        <dbReference type="ARBA" id="ARBA00022475"/>
    </source>
</evidence>
<keyword evidence="8" id="KW-0653">Protein transport</keyword>
<evidence type="ECO:0000256" key="10">
    <source>
        <dbReference type="ARBA" id="ARBA00030772"/>
    </source>
</evidence>
<evidence type="ECO:0000313" key="12">
    <source>
        <dbReference type="Proteomes" id="UP000559987"/>
    </source>
</evidence>
<evidence type="ECO:0000256" key="6">
    <source>
        <dbReference type="ARBA" id="ARBA00022519"/>
    </source>
</evidence>
<organism evidence="11 12">
    <name type="scientific">Simiduia aestuariiviva</name>
    <dbReference type="NCBI Taxonomy" id="1510459"/>
    <lineage>
        <taxon>Bacteria</taxon>
        <taxon>Pseudomonadati</taxon>
        <taxon>Pseudomonadota</taxon>
        <taxon>Gammaproteobacteria</taxon>
        <taxon>Cellvibrionales</taxon>
        <taxon>Cellvibrionaceae</taxon>
        <taxon>Simiduia</taxon>
    </lineage>
</organism>
<keyword evidence="12" id="KW-1185">Reference proteome</keyword>
<accession>A0A839USS7</accession>
<sequence length="265" mass="28506">MATAVKLNVSYWRWSLAGVCVLLGWLLWLAPASLLASAAAGGGLQLQGLSGSFWAGSAESARLQLAPHQGRQLVFDLGELDWQLEPASLLSLQACAQVQALLKAQQFKGRVCHSLAGTTVLSGLRLQMPASFLRLMAPIEAAGQVMLALDEVTLSGNRIDTISGSGRIEQLALQVERDWLHLGNLDLLLAGPVGGPYTASLISDDQAIQWQAQSDQLAFGLAGLETRLSSRLRLSESYRLQWGNGLALLGFEARGDEYLMELQLP</sequence>
<evidence type="ECO:0000256" key="9">
    <source>
        <dbReference type="ARBA" id="ARBA00023136"/>
    </source>
</evidence>
<dbReference type="EMBL" id="JACHXZ010000004">
    <property type="protein sequence ID" value="MBB3169761.1"/>
    <property type="molecule type" value="Genomic_DNA"/>
</dbReference>
<dbReference type="GO" id="GO:0015627">
    <property type="term" value="C:type II protein secretion system complex"/>
    <property type="evidence" value="ECO:0007669"/>
    <property type="project" value="InterPro"/>
</dbReference>
<keyword evidence="7" id="KW-0812">Transmembrane</keyword>
<evidence type="ECO:0000256" key="2">
    <source>
        <dbReference type="ARBA" id="ARBA00007208"/>
    </source>
</evidence>
<dbReference type="AlphaFoldDB" id="A0A839USS7"/>
<comment type="caution">
    <text evidence="11">The sequence shown here is derived from an EMBL/GenBank/DDBJ whole genome shotgun (WGS) entry which is preliminary data.</text>
</comment>
<proteinExistence type="inferred from homology"/>
<dbReference type="Proteomes" id="UP000559987">
    <property type="component" value="Unassembled WGS sequence"/>
</dbReference>
<dbReference type="InterPro" id="IPR022792">
    <property type="entry name" value="T2SS_protein-GspN"/>
</dbReference>
<dbReference type="RefSeq" id="WP_183911251.1">
    <property type="nucleotide sequence ID" value="NZ_JACHXZ010000004.1"/>
</dbReference>
<evidence type="ECO:0000256" key="4">
    <source>
        <dbReference type="ARBA" id="ARBA00022448"/>
    </source>
</evidence>
<gene>
    <name evidence="11" type="ORF">FHS30_002974</name>
</gene>
<evidence type="ECO:0000256" key="3">
    <source>
        <dbReference type="ARBA" id="ARBA00021563"/>
    </source>
</evidence>
<evidence type="ECO:0000256" key="8">
    <source>
        <dbReference type="ARBA" id="ARBA00022927"/>
    </source>
</evidence>
<comment type="similarity">
    <text evidence="2">Belongs to the GSP N family.</text>
</comment>